<gene>
    <name evidence="6" type="ORF">GGR34_003464</name>
</gene>
<dbReference type="PRINTS" id="PR00411">
    <property type="entry name" value="PNDRDTASEI"/>
</dbReference>
<evidence type="ECO:0000256" key="1">
    <source>
        <dbReference type="ARBA" id="ARBA00001974"/>
    </source>
</evidence>
<evidence type="ECO:0000313" key="6">
    <source>
        <dbReference type="EMBL" id="MBB4041783.1"/>
    </source>
</evidence>
<proteinExistence type="predicted"/>
<protein>
    <submittedName>
        <fullName evidence="6">Succinate dehydrogenase/fumarate reductase flavoprotein subunit</fullName>
    </submittedName>
</protein>
<evidence type="ECO:0000313" key="7">
    <source>
        <dbReference type="Proteomes" id="UP000519439"/>
    </source>
</evidence>
<dbReference type="PANTHER" id="PTHR43400">
    <property type="entry name" value="FUMARATE REDUCTASE"/>
    <property type="match status" value="1"/>
</dbReference>
<dbReference type="SUPFAM" id="SSF51905">
    <property type="entry name" value="FAD/NAD(P)-binding domain"/>
    <property type="match status" value="1"/>
</dbReference>
<dbReference type="Proteomes" id="UP000519439">
    <property type="component" value="Unassembled WGS sequence"/>
</dbReference>
<dbReference type="RefSeq" id="WP_027316938.1">
    <property type="nucleotide sequence ID" value="NZ_JACIDC010000014.1"/>
</dbReference>
<reference evidence="6 7" key="1">
    <citation type="submission" date="2020-08" db="EMBL/GenBank/DDBJ databases">
        <title>Genomic Encyclopedia of Type Strains, Phase IV (KMG-IV): sequencing the most valuable type-strain genomes for metagenomic binning, comparative biology and taxonomic classification.</title>
        <authorList>
            <person name="Goeker M."/>
        </authorList>
    </citation>
    <scope>NUCLEOTIDE SEQUENCE [LARGE SCALE GENOMIC DNA]</scope>
    <source>
        <strain evidence="6 7">DSM 15743</strain>
    </source>
</reference>
<dbReference type="GO" id="GO:0008202">
    <property type="term" value="P:steroid metabolic process"/>
    <property type="evidence" value="ECO:0007669"/>
    <property type="project" value="UniProtKB-ARBA"/>
</dbReference>
<dbReference type="GO" id="GO:0016491">
    <property type="term" value="F:oxidoreductase activity"/>
    <property type="evidence" value="ECO:0007669"/>
    <property type="project" value="UniProtKB-KW"/>
</dbReference>
<dbReference type="Gene3D" id="3.50.50.60">
    <property type="entry name" value="FAD/NAD(P)-binding domain"/>
    <property type="match status" value="2"/>
</dbReference>
<dbReference type="SUPFAM" id="SSF56425">
    <property type="entry name" value="Succinate dehydrogenase/fumarate reductase flavoprotein, catalytic domain"/>
    <property type="match status" value="1"/>
</dbReference>
<keyword evidence="2" id="KW-0285">Flavoprotein</keyword>
<keyword evidence="7" id="KW-1185">Reference proteome</keyword>
<name>A0A7W6IHY4_9HYPH</name>
<accession>A0A7W6IHY4</accession>
<dbReference type="InterPro" id="IPR050315">
    <property type="entry name" value="FAD-oxidoreductase_2"/>
</dbReference>
<dbReference type="NCBIfam" id="NF004789">
    <property type="entry name" value="PRK06134.1"/>
    <property type="match status" value="1"/>
</dbReference>
<dbReference type="InterPro" id="IPR036188">
    <property type="entry name" value="FAD/NAD-bd_sf"/>
</dbReference>
<feature type="domain" description="FAD-dependent oxidoreductase 2 FAD-binding" evidence="5">
    <location>
        <begin position="10"/>
        <end position="548"/>
    </location>
</feature>
<dbReference type="Gene3D" id="3.90.700.10">
    <property type="entry name" value="Succinate dehydrogenase/fumarate reductase flavoprotein, catalytic domain"/>
    <property type="match status" value="1"/>
</dbReference>
<evidence type="ECO:0000256" key="3">
    <source>
        <dbReference type="ARBA" id="ARBA00022827"/>
    </source>
</evidence>
<comment type="caution">
    <text evidence="6">The sequence shown here is derived from an EMBL/GenBank/DDBJ whole genome shotgun (WGS) entry which is preliminary data.</text>
</comment>
<comment type="cofactor">
    <cofactor evidence="1">
        <name>FAD</name>
        <dbReference type="ChEBI" id="CHEBI:57692"/>
    </cofactor>
</comment>
<dbReference type="InterPro" id="IPR003953">
    <property type="entry name" value="FAD-dep_OxRdtase_2_FAD-bd"/>
</dbReference>
<evidence type="ECO:0000256" key="4">
    <source>
        <dbReference type="ARBA" id="ARBA00023002"/>
    </source>
</evidence>
<evidence type="ECO:0000256" key="2">
    <source>
        <dbReference type="ARBA" id="ARBA00022630"/>
    </source>
</evidence>
<dbReference type="Pfam" id="PF00890">
    <property type="entry name" value="FAD_binding_2"/>
    <property type="match status" value="1"/>
</dbReference>
<evidence type="ECO:0000259" key="5">
    <source>
        <dbReference type="Pfam" id="PF00890"/>
    </source>
</evidence>
<keyword evidence="3" id="KW-0274">FAD</keyword>
<keyword evidence="4" id="KW-0560">Oxidoreductase</keyword>
<dbReference type="AlphaFoldDB" id="A0A7W6IHY4"/>
<dbReference type="EMBL" id="JACIDC010000014">
    <property type="protein sequence ID" value="MBB4041783.1"/>
    <property type="molecule type" value="Genomic_DNA"/>
</dbReference>
<organism evidence="6 7">
    <name type="scientific">Microvirga flocculans</name>
    <dbReference type="NCBI Taxonomy" id="217168"/>
    <lineage>
        <taxon>Bacteria</taxon>
        <taxon>Pseudomonadati</taxon>
        <taxon>Pseudomonadota</taxon>
        <taxon>Alphaproteobacteria</taxon>
        <taxon>Hyphomicrobiales</taxon>
        <taxon>Methylobacteriaceae</taxon>
        <taxon>Microvirga</taxon>
    </lineage>
</organism>
<dbReference type="InterPro" id="IPR027477">
    <property type="entry name" value="Succ_DH/fumarate_Rdtase_cat_sf"/>
</dbReference>
<dbReference type="PANTHER" id="PTHR43400:SF10">
    <property type="entry name" value="3-OXOSTEROID 1-DEHYDROGENASE"/>
    <property type="match status" value="1"/>
</dbReference>
<sequence>MKPTKTVTCDVLVVGSGAGGFATALTARHHGLDVIVTEKEPVFGGTTARSGGWMWIPCNPLAQKEGFKDSKEAARTYLQHEAGNHFDAGRVDAFLENGPKMVEFFEKNTEMEFTLGPAFSDYHPDAPGGMPGGRSVVATPYDGRKLGKDIARLRPPLQEITFLGMMIGSGKELLHFFNVTRSIKSAAYVGVLLAKYGRDLVTHGRAMRLTNGNALIGRLAKSALDQKIPIWTSSPVKDLIVENGAVKGALVQTKDGITEVRTRRGVVLAAGGFPQDVLRRKELFPHAPTGQEHWSPAPPGNTGDGIRLGEKVGGRAVEGLPNAAAWVPVSLVPRRDGTSGPFPHFIDRGKPGVIAVTRNGKRFTNESNSYHDFIQAMVSACGNDAEKAAWLIVDHPTIRRYGLGFVKPFPVPLTPYLQNGYLLKGRTLRELAQKAGIDPAAFEQTVETFNRDARKGEDPQFKRGSTAYNRYLGDPDHKPNPCVGPIERGPFYAVKVVPGDLGTFAGLRTDPNARVIDENGQVIPGLYAAGNDMASIMGGNYPGGGITLGPAMTFGYIAGRHLAGVSDESGSVANRPAA</sequence>